<name>A0A514D7W1_9VIRU</name>
<evidence type="ECO:0000313" key="1">
    <source>
        <dbReference type="EMBL" id="QDH89677.1"/>
    </source>
</evidence>
<accession>A0A514D7W1</accession>
<organism evidence="1">
    <name type="scientific">Leviviridae sp</name>
    <dbReference type="NCBI Taxonomy" id="2027243"/>
    <lineage>
        <taxon>Viruses</taxon>
        <taxon>Riboviria</taxon>
        <taxon>Orthornavirae</taxon>
        <taxon>Lenarviricota</taxon>
        <taxon>Leviviricetes</taxon>
        <taxon>Norzivirales</taxon>
        <taxon>Fiersviridae</taxon>
    </lineage>
</organism>
<dbReference type="EMBL" id="MN034967">
    <property type="protein sequence ID" value="QDH89677.1"/>
    <property type="molecule type" value="Genomic_RNA"/>
</dbReference>
<gene>
    <name evidence="1" type="ORF">H1Rhizo251328_000003</name>
</gene>
<reference evidence="1" key="1">
    <citation type="submission" date="2019-05" db="EMBL/GenBank/DDBJ databases">
        <title>Metatranscriptomic reconstruction reveals RNA viruses with the potential to shape carbon cycling in soil.</title>
        <authorList>
            <person name="Starr E.P."/>
            <person name="Nuccio E."/>
            <person name="Pett-Ridge J."/>
            <person name="Banfield J.F."/>
            <person name="Firestone M.K."/>
        </authorList>
    </citation>
    <scope>NUCLEOTIDE SEQUENCE</scope>
    <source>
        <strain evidence="1">H1_Rhizo_25_scaffold_1328</strain>
    </source>
</reference>
<proteinExistence type="predicted"/>
<sequence>MSSSSKTETVNTVNPNDNVSVLGSFTRKEEQKRRFPANPYGFALSIDDFSNRQKAIVAALGISKSGGKK</sequence>
<protein>
    <submittedName>
        <fullName evidence="1">Uncharacterized protein</fullName>
    </submittedName>
</protein>